<proteinExistence type="predicted"/>
<dbReference type="Gene3D" id="1.10.3730.20">
    <property type="match status" value="1"/>
</dbReference>
<dbReference type="Proteomes" id="UP000217507">
    <property type="component" value="Chromosome"/>
</dbReference>
<feature type="transmembrane region" description="Helical" evidence="1">
    <location>
        <begin position="35"/>
        <end position="53"/>
    </location>
</feature>
<evidence type="ECO:0000313" key="3">
    <source>
        <dbReference type="Proteomes" id="UP000217507"/>
    </source>
</evidence>
<dbReference type="InterPro" id="IPR037185">
    <property type="entry name" value="EmrE-like"/>
</dbReference>
<feature type="transmembrane region" description="Helical" evidence="1">
    <location>
        <begin position="7"/>
        <end position="29"/>
    </location>
</feature>
<keyword evidence="1" id="KW-1133">Transmembrane helix</keyword>
<organism evidence="2 3">
    <name type="scientific">Trichormus variabilis NIES-23</name>
    <dbReference type="NCBI Taxonomy" id="1973479"/>
    <lineage>
        <taxon>Bacteria</taxon>
        <taxon>Bacillati</taxon>
        <taxon>Cyanobacteriota</taxon>
        <taxon>Cyanophyceae</taxon>
        <taxon>Nostocales</taxon>
        <taxon>Nostocaceae</taxon>
        <taxon>Trichormus</taxon>
    </lineage>
</organism>
<keyword evidence="1" id="KW-0472">Membrane</keyword>
<accession>A0A1Z4KH51</accession>
<name>A0A1Z4KH51_ANAVA</name>
<dbReference type="SUPFAM" id="SSF103481">
    <property type="entry name" value="Multidrug resistance efflux transporter EmrE"/>
    <property type="match status" value="1"/>
</dbReference>
<protein>
    <recommendedName>
        <fullName evidence="4">EamA domain-containing protein</fullName>
    </recommendedName>
</protein>
<dbReference type="AlphaFoldDB" id="A0A1Z4KH51"/>
<dbReference type="EMBL" id="AP018216">
    <property type="protein sequence ID" value="BAY68302.1"/>
    <property type="molecule type" value="Genomic_DNA"/>
</dbReference>
<evidence type="ECO:0000313" key="2">
    <source>
        <dbReference type="EMBL" id="BAY68302.1"/>
    </source>
</evidence>
<gene>
    <name evidence="2" type="ORF">NIES23_10860</name>
</gene>
<sequence length="63" mass="6681">MGQIYNNVGTLIIGASSPALTVLITWITISETLNLIQILGIGIVTLGVALLRGESFINRRSPS</sequence>
<evidence type="ECO:0000256" key="1">
    <source>
        <dbReference type="SAM" id="Phobius"/>
    </source>
</evidence>
<keyword evidence="1" id="KW-0812">Transmembrane</keyword>
<reference evidence="2 3" key="1">
    <citation type="submission" date="2017-06" db="EMBL/GenBank/DDBJ databases">
        <title>Genome sequencing of cyanobaciteial culture collection at National Institute for Environmental Studies (NIES).</title>
        <authorList>
            <person name="Hirose Y."/>
            <person name="Shimura Y."/>
            <person name="Fujisawa T."/>
            <person name="Nakamura Y."/>
            <person name="Kawachi M."/>
        </authorList>
    </citation>
    <scope>NUCLEOTIDE SEQUENCE [LARGE SCALE GENOMIC DNA]</scope>
    <source>
        <strain evidence="2 3">NIES-23</strain>
    </source>
</reference>
<evidence type="ECO:0008006" key="4">
    <source>
        <dbReference type="Google" id="ProtNLM"/>
    </source>
</evidence>